<sequence>MIFRNLNKIIYFNCPFPDNRRTLADSYFYFCPVRSAGAARQFSTGAGSHQSIGMMQVTATKPNAYSYD</sequence>
<reference evidence="1 2" key="1">
    <citation type="submission" date="2018-03" db="EMBL/GenBank/DDBJ databases">
        <authorList>
            <person name="Keele B.F."/>
        </authorList>
    </citation>
    <scope>NUCLEOTIDE SEQUENCE [LARGE SCALE GENOMIC DNA]</scope>
    <source>
        <strain evidence="1 2">YL28-9</strain>
    </source>
</reference>
<evidence type="ECO:0000313" key="1">
    <source>
        <dbReference type="EMBL" id="PST83539.1"/>
    </source>
</evidence>
<protein>
    <submittedName>
        <fullName evidence="1">Uncharacterized protein</fullName>
    </submittedName>
</protein>
<comment type="caution">
    <text evidence="1">The sequence shown here is derived from an EMBL/GenBank/DDBJ whole genome shotgun (WGS) entry which is preliminary data.</text>
</comment>
<organism evidence="1 2">
    <name type="scientific">Pedobacter yulinensis</name>
    <dbReference type="NCBI Taxonomy" id="2126353"/>
    <lineage>
        <taxon>Bacteria</taxon>
        <taxon>Pseudomonadati</taxon>
        <taxon>Bacteroidota</taxon>
        <taxon>Sphingobacteriia</taxon>
        <taxon>Sphingobacteriales</taxon>
        <taxon>Sphingobacteriaceae</taxon>
        <taxon>Pedobacter</taxon>
    </lineage>
</organism>
<evidence type="ECO:0000313" key="2">
    <source>
        <dbReference type="Proteomes" id="UP000240912"/>
    </source>
</evidence>
<accession>A0A2T3HM78</accession>
<dbReference type="EMBL" id="PYLS01000005">
    <property type="protein sequence ID" value="PST83539.1"/>
    <property type="molecule type" value="Genomic_DNA"/>
</dbReference>
<proteinExistence type="predicted"/>
<keyword evidence="2" id="KW-1185">Reference proteome</keyword>
<dbReference type="AlphaFoldDB" id="A0A2T3HM78"/>
<dbReference type="Proteomes" id="UP000240912">
    <property type="component" value="Unassembled WGS sequence"/>
</dbReference>
<name>A0A2T3HM78_9SPHI</name>
<gene>
    <name evidence="1" type="ORF">C7T94_13385</name>
</gene>